<evidence type="ECO:0000259" key="1">
    <source>
        <dbReference type="Pfam" id="PF22636"/>
    </source>
</evidence>
<reference evidence="2 3" key="1">
    <citation type="submission" date="2018-10" db="EMBL/GenBank/DDBJ databases">
        <title>Marmoricola sp. 4Q3S-7 whole genome shotgun sequence.</title>
        <authorList>
            <person name="Li F."/>
        </authorList>
    </citation>
    <scope>NUCLEOTIDE SEQUENCE [LARGE SCALE GENOMIC DNA]</scope>
    <source>
        <strain evidence="2 3">4Q3S-7</strain>
    </source>
</reference>
<comment type="caution">
    <text evidence="2">The sequence shown here is derived from an EMBL/GenBank/DDBJ whole genome shotgun (WGS) entry which is preliminary data.</text>
</comment>
<dbReference type="Pfam" id="PF22636">
    <property type="entry name" value="FlK"/>
    <property type="match status" value="1"/>
</dbReference>
<dbReference type="InterPro" id="IPR054485">
    <property type="entry name" value="FlK-like_dom"/>
</dbReference>
<evidence type="ECO:0000313" key="2">
    <source>
        <dbReference type="EMBL" id="RLV50999.1"/>
    </source>
</evidence>
<name>A0A3L8P8F5_9ACTN</name>
<dbReference type="PANTHER" id="PTHR36934">
    <property type="entry name" value="BLR0278 PROTEIN"/>
    <property type="match status" value="1"/>
</dbReference>
<dbReference type="AlphaFoldDB" id="A0A3L8P8F5"/>
<dbReference type="Proteomes" id="UP000281708">
    <property type="component" value="Unassembled WGS sequence"/>
</dbReference>
<sequence>MLRARVRQVLGRLPWFAPFLRRARRLRPVFPIRSSSQVQRPVSQTRPVPTESGTPIPSGLSAELSFAVNDDDTAEALGSGSLPVLATPRLLAWCEAATCAALAQALAVDETSVGTRVSLEHVAPSPVGRSLVVSATVVHVDGRLVRFSVAATQDGRLVGSGEVTRVVVDAERFLSRVS</sequence>
<dbReference type="SUPFAM" id="SSF54637">
    <property type="entry name" value="Thioesterase/thiol ester dehydrase-isomerase"/>
    <property type="match status" value="1"/>
</dbReference>
<dbReference type="InterPro" id="IPR029069">
    <property type="entry name" value="HotDog_dom_sf"/>
</dbReference>
<gene>
    <name evidence="2" type="ORF">D9V37_03475</name>
</gene>
<dbReference type="OrthoDB" id="5243809at2"/>
<dbReference type="PANTHER" id="PTHR36934:SF1">
    <property type="entry name" value="THIOESTERASE DOMAIN-CONTAINING PROTEIN"/>
    <property type="match status" value="1"/>
</dbReference>
<organism evidence="2 3">
    <name type="scientific">Nocardioides mangrovicus</name>
    <dbReference type="NCBI Taxonomy" id="2478913"/>
    <lineage>
        <taxon>Bacteria</taxon>
        <taxon>Bacillati</taxon>
        <taxon>Actinomycetota</taxon>
        <taxon>Actinomycetes</taxon>
        <taxon>Propionibacteriales</taxon>
        <taxon>Nocardioidaceae</taxon>
        <taxon>Nocardioides</taxon>
    </lineage>
</organism>
<proteinExistence type="predicted"/>
<dbReference type="InterPro" id="IPR025540">
    <property type="entry name" value="FlK"/>
</dbReference>
<dbReference type="EMBL" id="RDBE01000001">
    <property type="protein sequence ID" value="RLV50999.1"/>
    <property type="molecule type" value="Genomic_DNA"/>
</dbReference>
<keyword evidence="3" id="KW-1185">Reference proteome</keyword>
<accession>A0A3L8P8F5</accession>
<feature type="domain" description="Fluoroacetyl-CoA-specific thioesterase-like" evidence="1">
    <location>
        <begin position="68"/>
        <end position="171"/>
    </location>
</feature>
<protein>
    <submittedName>
        <fullName evidence="2">Thioesterase</fullName>
    </submittedName>
</protein>
<dbReference type="Gene3D" id="3.10.129.10">
    <property type="entry name" value="Hotdog Thioesterase"/>
    <property type="match status" value="1"/>
</dbReference>
<evidence type="ECO:0000313" key="3">
    <source>
        <dbReference type="Proteomes" id="UP000281708"/>
    </source>
</evidence>